<proteinExistence type="predicted"/>
<dbReference type="EMBL" id="DAAXJX010000065">
    <property type="protein sequence ID" value="HAG1332752.1"/>
    <property type="molecule type" value="Genomic_DNA"/>
</dbReference>
<dbReference type="InterPro" id="IPR016161">
    <property type="entry name" value="Ald_DH/histidinol_DH"/>
</dbReference>
<protein>
    <submittedName>
        <fullName evidence="2">Gamma-aminobutyraldehyde dehydrogenase</fullName>
        <ecNumber evidence="2">1.2.1.19</ecNumber>
    </submittedName>
</protein>
<feature type="non-terminal residue" evidence="2">
    <location>
        <position position="51"/>
    </location>
</feature>
<dbReference type="GO" id="GO:0019145">
    <property type="term" value="F:aminobutyraldehyde dehydrogenase (NAD+) activity"/>
    <property type="evidence" value="ECO:0007669"/>
    <property type="project" value="UniProtKB-EC"/>
</dbReference>
<accession>A0A758MWG1</accession>
<reference evidence="2" key="2">
    <citation type="submission" date="2020-02" db="EMBL/GenBank/DDBJ databases">
        <authorList>
            <consortium name="NCBI Pathogen Detection Project"/>
        </authorList>
    </citation>
    <scope>NUCLEOTIDE SEQUENCE</scope>
    <source>
        <strain evidence="2">MA.BD-PM-2007-02-000657</strain>
    </source>
</reference>
<gene>
    <name evidence="2" type="ORF">G8U66_004907</name>
</gene>
<evidence type="ECO:0000313" key="2">
    <source>
        <dbReference type="EMBL" id="HAG1332752.1"/>
    </source>
</evidence>
<comment type="caution">
    <text evidence="2">The sequence shown here is derived from an EMBL/GenBank/DDBJ whole genome shotgun (WGS) entry which is preliminary data.</text>
</comment>
<dbReference type="InterPro" id="IPR016162">
    <property type="entry name" value="Ald_DH_N"/>
</dbReference>
<evidence type="ECO:0000256" key="1">
    <source>
        <dbReference type="ARBA" id="ARBA00023002"/>
    </source>
</evidence>
<sequence length="51" mass="5506">MTIWENAMQYQLLINGVLVDGEGERQSVYNPATGEVILEIAEASPAQVDAA</sequence>
<reference evidence="2" key="1">
    <citation type="journal article" date="2018" name="Genome Biol.">
        <title>SKESA: strategic k-mer extension for scrupulous assemblies.</title>
        <authorList>
            <person name="Souvorov A."/>
            <person name="Agarwala R."/>
            <person name="Lipman D.J."/>
        </authorList>
    </citation>
    <scope>NUCLEOTIDE SEQUENCE</scope>
    <source>
        <strain evidence="2">MA.BD-PM-2007-02-000657</strain>
    </source>
</reference>
<organism evidence="2">
    <name type="scientific">Salmonella enterica</name>
    <name type="common">Salmonella choleraesuis</name>
    <dbReference type="NCBI Taxonomy" id="28901"/>
    <lineage>
        <taxon>Bacteria</taxon>
        <taxon>Pseudomonadati</taxon>
        <taxon>Pseudomonadota</taxon>
        <taxon>Gammaproteobacteria</taxon>
        <taxon>Enterobacterales</taxon>
        <taxon>Enterobacteriaceae</taxon>
        <taxon>Salmonella</taxon>
    </lineage>
</organism>
<dbReference type="SUPFAM" id="SSF53720">
    <property type="entry name" value="ALDH-like"/>
    <property type="match status" value="1"/>
</dbReference>
<name>A0A758MWG1_SALER</name>
<dbReference type="AlphaFoldDB" id="A0A758MWG1"/>
<keyword evidence="1 2" id="KW-0560">Oxidoreductase</keyword>
<dbReference type="Gene3D" id="3.40.605.10">
    <property type="entry name" value="Aldehyde Dehydrogenase, Chain A, domain 1"/>
    <property type="match status" value="1"/>
</dbReference>
<dbReference type="EC" id="1.2.1.19" evidence="2"/>